<dbReference type="Proteomes" id="UP000830671">
    <property type="component" value="Chromosome 7"/>
</dbReference>
<dbReference type="KEGG" id="clup:CLUP02_13483"/>
<name>A0A9Q8T470_9PEZI</name>
<feature type="region of interest" description="Disordered" evidence="1">
    <location>
        <begin position="121"/>
        <end position="150"/>
    </location>
</feature>
<protein>
    <submittedName>
        <fullName evidence="2">Uncharacterized protein</fullName>
    </submittedName>
</protein>
<evidence type="ECO:0000313" key="2">
    <source>
        <dbReference type="EMBL" id="UQC87962.1"/>
    </source>
</evidence>
<evidence type="ECO:0000256" key="1">
    <source>
        <dbReference type="SAM" id="MobiDB-lite"/>
    </source>
</evidence>
<dbReference type="EMBL" id="CP019479">
    <property type="protein sequence ID" value="UQC87962.1"/>
    <property type="molecule type" value="Genomic_DNA"/>
</dbReference>
<keyword evidence="3" id="KW-1185">Reference proteome</keyword>
<feature type="compositionally biased region" description="Polar residues" evidence="1">
    <location>
        <begin position="122"/>
        <end position="134"/>
    </location>
</feature>
<feature type="compositionally biased region" description="Basic and acidic residues" evidence="1">
    <location>
        <begin position="136"/>
        <end position="147"/>
    </location>
</feature>
<organism evidence="2 3">
    <name type="scientific">Colletotrichum lupini</name>
    <dbReference type="NCBI Taxonomy" id="145971"/>
    <lineage>
        <taxon>Eukaryota</taxon>
        <taxon>Fungi</taxon>
        <taxon>Dikarya</taxon>
        <taxon>Ascomycota</taxon>
        <taxon>Pezizomycotina</taxon>
        <taxon>Sordariomycetes</taxon>
        <taxon>Hypocreomycetidae</taxon>
        <taxon>Glomerellales</taxon>
        <taxon>Glomerellaceae</taxon>
        <taxon>Colletotrichum</taxon>
        <taxon>Colletotrichum acutatum species complex</taxon>
    </lineage>
</organism>
<dbReference type="AlphaFoldDB" id="A0A9Q8T470"/>
<dbReference type="RefSeq" id="XP_049149568.1">
    <property type="nucleotide sequence ID" value="XM_049292422.1"/>
</dbReference>
<gene>
    <name evidence="2" type="ORF">CLUP02_13483</name>
</gene>
<dbReference type="GeneID" id="73347432"/>
<proteinExistence type="predicted"/>
<accession>A0A9Q8T470</accession>
<reference evidence="2" key="1">
    <citation type="journal article" date="2021" name="Mol. Plant Microbe Interact.">
        <title>Complete Genome Sequence of the Plant-Pathogenic Fungus Colletotrichum lupini.</title>
        <authorList>
            <person name="Baroncelli R."/>
            <person name="Pensec F."/>
            <person name="Da Lio D."/>
            <person name="Boufleur T."/>
            <person name="Vicente I."/>
            <person name="Sarrocco S."/>
            <person name="Picot A."/>
            <person name="Baraldi E."/>
            <person name="Sukno S."/>
            <person name="Thon M."/>
            <person name="Le Floch G."/>
        </authorList>
    </citation>
    <scope>NUCLEOTIDE SEQUENCE</scope>
    <source>
        <strain evidence="2">IMI 504893</strain>
    </source>
</reference>
<evidence type="ECO:0000313" key="3">
    <source>
        <dbReference type="Proteomes" id="UP000830671"/>
    </source>
</evidence>
<sequence>MGGKHIPLNARHPVPFSPIPPRPSAVTMAATAARGVVGKSLSVPPDDHPVLGAYWGLGGWGESWTRLRSNGLICFAFGGGTRKNTTLRRPPFSQTEPMAAMTTPPPLLPSPSPPNVLCITDPTRSADQKYSNTMRRPAEDRKGEKATPGRLAATGGQFATLAARQQHILMSN</sequence>